<sequence length="209" mass="22596">HNWVVRTDTTSATLVSEVHTMKTTACKGLQHTRVSGHAFRPQCRLRSHTLGIRPLAMSSRDNCIMSRCDSPIVQGCMLAGAALVVVACDNLLAPGAAQAMELHAEPGNALSLPTWAIHVSSVLEWVTAMGLMWKYAEASGNPRWKGMAWGMVPSLGSAMAACTWHFFYNSPDLEFLVVVQSALTVIGNCTCWLAAYRIYEGAIAENSSA</sequence>
<name>A0ABQ5SLM4_9CHLO</name>
<keyword evidence="1" id="KW-1133">Transmembrane helix</keyword>
<feature type="transmembrane region" description="Helical" evidence="1">
    <location>
        <begin position="148"/>
        <end position="167"/>
    </location>
</feature>
<organism evidence="2 3">
    <name type="scientific">Volvox africanus</name>
    <dbReference type="NCBI Taxonomy" id="51714"/>
    <lineage>
        <taxon>Eukaryota</taxon>
        <taxon>Viridiplantae</taxon>
        <taxon>Chlorophyta</taxon>
        <taxon>core chlorophytes</taxon>
        <taxon>Chlorophyceae</taxon>
        <taxon>CS clade</taxon>
        <taxon>Chlamydomonadales</taxon>
        <taxon>Volvocaceae</taxon>
        <taxon>Volvox</taxon>
    </lineage>
</organism>
<dbReference type="PANTHER" id="PTHR33833">
    <property type="entry name" value="NUCLEOLAR-LIKE PROTEIN-RELATED"/>
    <property type="match status" value="1"/>
</dbReference>
<keyword evidence="3" id="KW-1185">Reference proteome</keyword>
<protein>
    <recommendedName>
        <fullName evidence="4">Ycf49-like protein</fullName>
    </recommendedName>
</protein>
<keyword evidence="1" id="KW-0472">Membrane</keyword>
<dbReference type="EMBL" id="BSDZ01000089">
    <property type="protein sequence ID" value="GLI70041.1"/>
    <property type="molecule type" value="Genomic_DNA"/>
</dbReference>
<gene>
    <name evidence="2" type="ORF">VaNZ11_014780</name>
</gene>
<feature type="transmembrane region" description="Helical" evidence="1">
    <location>
        <begin position="173"/>
        <end position="195"/>
    </location>
</feature>
<dbReference type="Proteomes" id="UP001165090">
    <property type="component" value="Unassembled WGS sequence"/>
</dbReference>
<evidence type="ECO:0008006" key="4">
    <source>
        <dbReference type="Google" id="ProtNLM"/>
    </source>
</evidence>
<evidence type="ECO:0000256" key="1">
    <source>
        <dbReference type="SAM" id="Phobius"/>
    </source>
</evidence>
<comment type="caution">
    <text evidence="2">The sequence shown here is derived from an EMBL/GenBank/DDBJ whole genome shotgun (WGS) entry which is preliminary data.</text>
</comment>
<dbReference type="PANTHER" id="PTHR33833:SF3">
    <property type="entry name" value="YCF49-LIKE PROTEIN"/>
    <property type="match status" value="1"/>
</dbReference>
<proteinExistence type="predicted"/>
<dbReference type="InterPro" id="IPR019634">
    <property type="entry name" value="Uncharacterised_Ycf49"/>
</dbReference>
<keyword evidence="1" id="KW-0812">Transmembrane</keyword>
<feature type="non-terminal residue" evidence="2">
    <location>
        <position position="1"/>
    </location>
</feature>
<feature type="transmembrane region" description="Helical" evidence="1">
    <location>
        <begin position="115"/>
        <end position="136"/>
    </location>
</feature>
<feature type="transmembrane region" description="Helical" evidence="1">
    <location>
        <begin position="75"/>
        <end position="95"/>
    </location>
</feature>
<dbReference type="Pfam" id="PF10693">
    <property type="entry name" value="DUF2499"/>
    <property type="match status" value="1"/>
</dbReference>
<accession>A0ABQ5SLM4</accession>
<reference evidence="2 3" key="1">
    <citation type="journal article" date="2023" name="IScience">
        <title>Expanded male sex-determining region conserved during the evolution of homothallism in the green alga Volvox.</title>
        <authorList>
            <person name="Yamamoto K."/>
            <person name="Matsuzaki R."/>
            <person name="Mahakham W."/>
            <person name="Heman W."/>
            <person name="Sekimoto H."/>
            <person name="Kawachi M."/>
            <person name="Minakuchi Y."/>
            <person name="Toyoda A."/>
            <person name="Nozaki H."/>
        </authorList>
    </citation>
    <scope>NUCLEOTIDE SEQUENCE [LARGE SCALE GENOMIC DNA]</scope>
    <source>
        <strain evidence="2 3">NIES-4468</strain>
    </source>
</reference>
<evidence type="ECO:0000313" key="3">
    <source>
        <dbReference type="Proteomes" id="UP001165090"/>
    </source>
</evidence>
<evidence type="ECO:0000313" key="2">
    <source>
        <dbReference type="EMBL" id="GLI70041.1"/>
    </source>
</evidence>